<reference evidence="1 2" key="1">
    <citation type="submission" date="2016-10" db="EMBL/GenBank/DDBJ databases">
        <authorList>
            <person name="de Groot N.N."/>
        </authorList>
    </citation>
    <scope>NUCLEOTIDE SEQUENCE [LARGE SCALE GENOMIC DNA]</scope>
    <source>
        <strain evidence="1 2">CGMCC 1.8925</strain>
    </source>
</reference>
<evidence type="ECO:0000313" key="2">
    <source>
        <dbReference type="Proteomes" id="UP000199502"/>
    </source>
</evidence>
<dbReference type="EMBL" id="FMVT01000005">
    <property type="protein sequence ID" value="SCY54572.1"/>
    <property type="molecule type" value="Genomic_DNA"/>
</dbReference>
<dbReference type="InterPro" id="IPR028212">
    <property type="entry name" value="GHL6"/>
</dbReference>
<dbReference type="CDD" id="cd03143">
    <property type="entry name" value="A4_beta-galactosidase_middle_domain"/>
    <property type="match status" value="1"/>
</dbReference>
<dbReference type="InterPro" id="IPR017853">
    <property type="entry name" value="GH"/>
</dbReference>
<protein>
    <submittedName>
        <fullName evidence="1">Hypothetical glycosyl hydrolase 6</fullName>
    </submittedName>
</protein>
<dbReference type="Gene3D" id="3.20.20.80">
    <property type="entry name" value="Glycosidases"/>
    <property type="match status" value="1"/>
</dbReference>
<dbReference type="PANTHER" id="PTHR43405">
    <property type="entry name" value="GLYCOSYL HYDROLASE DIGH"/>
    <property type="match status" value="1"/>
</dbReference>
<dbReference type="SUPFAM" id="SSF52317">
    <property type="entry name" value="Class I glutamine amidotransferase-like"/>
    <property type="match status" value="1"/>
</dbReference>
<dbReference type="AlphaFoldDB" id="A0A1G5GSL2"/>
<proteinExistence type="predicted"/>
<sequence>MPDTSLDPARLLRSPNWYRGATRWTQLTLAEDDPVKFSVDEWIDVFRRTGSNAACLSAGGYVAYYPTKVPFHYRSKWLGDTDPFGALVDGARSLNMHVMARVDPHAIHNDAAQAHPEWVAVDAEGNPRRHWAYPDVWVTCAYGDYNNDYMPNIVREIVREYDIDAVFANRWQGHGICYCDACQTRFKAASGFDLPRVTDPADAAWRAWVAWRRERLTAMVVQWDREVQAIRPNASFIPNMGGASLMEFDLATIEAHCPFLVVDHQGRHGLEPVWMAGRNAKRIRATFRDRPVVLITSVGPEEPVHRWKDSVTTGPEMATWIADGAAHGMLPWFTKFNGVIPDPRWIDPVAKGFGFHAQIEPALAATQPACEIAILDATTTLRLHDLRQRDAAEADEKGFCHALVEAGLAFEFISDHAMTAALLDRFKVLILPNARCLSDAQCAMIAEWSERGGNLVVAGESAMAHEDGTPRKECGLAAVLGTQLAGTTRGPLKNTYVELLGNHPLNAGYDGARRIIGGLRLTAITAGPDTETPFLYVPDFPDLPMEEVYPRDSATKPAVVTREGGKGRSVHIPWNIGATFWDVLAQDHQRLIENAVRWALGAPSMVEIRGPGLFDIAVRSAPGARLVTLVNLTNPMAWKAPIREIYPAGPIELSIALDVGARSPSARLAVSGKGVPVTLRDGRAIVTVPQVDILEAVHLTWQEPG</sequence>
<accession>A0A1G5GSL2</accession>
<dbReference type="Pfam" id="PF14871">
    <property type="entry name" value="GHL6"/>
    <property type="match status" value="1"/>
</dbReference>
<gene>
    <name evidence="1" type="ORF">SAMN05660710_01911</name>
</gene>
<dbReference type="RefSeq" id="WP_090743022.1">
    <property type="nucleotide sequence ID" value="NZ_FMVT01000005.1"/>
</dbReference>
<dbReference type="STRING" id="336292.SAMN05660710_01911"/>
<dbReference type="OrthoDB" id="7536405at2"/>
<evidence type="ECO:0000313" key="1">
    <source>
        <dbReference type="EMBL" id="SCY54572.1"/>
    </source>
</evidence>
<dbReference type="PANTHER" id="PTHR43405:SF1">
    <property type="entry name" value="GLYCOSYL HYDROLASE DIGH"/>
    <property type="match status" value="1"/>
</dbReference>
<dbReference type="Proteomes" id="UP000199502">
    <property type="component" value="Unassembled WGS sequence"/>
</dbReference>
<name>A0A1G5GSL2_9RHOB</name>
<organism evidence="1 2">
    <name type="scientific">Paracoccus tibetensis</name>
    <dbReference type="NCBI Taxonomy" id="336292"/>
    <lineage>
        <taxon>Bacteria</taxon>
        <taxon>Pseudomonadati</taxon>
        <taxon>Pseudomonadota</taxon>
        <taxon>Alphaproteobacteria</taxon>
        <taxon>Rhodobacterales</taxon>
        <taxon>Paracoccaceae</taxon>
        <taxon>Paracoccus</taxon>
    </lineage>
</organism>
<keyword evidence="2" id="KW-1185">Reference proteome</keyword>
<keyword evidence="1" id="KW-0378">Hydrolase</keyword>
<dbReference type="SUPFAM" id="SSF51445">
    <property type="entry name" value="(Trans)glycosidases"/>
    <property type="match status" value="1"/>
</dbReference>
<dbReference type="GO" id="GO:0016787">
    <property type="term" value="F:hydrolase activity"/>
    <property type="evidence" value="ECO:0007669"/>
    <property type="project" value="UniProtKB-KW"/>
</dbReference>
<dbReference type="Gene3D" id="3.40.50.880">
    <property type="match status" value="1"/>
</dbReference>
<dbReference type="InterPro" id="IPR029062">
    <property type="entry name" value="Class_I_gatase-like"/>
</dbReference>
<dbReference type="InterPro" id="IPR052177">
    <property type="entry name" value="Divisome_Glycosyl_Hydrolase"/>
</dbReference>